<dbReference type="CDD" id="cd17933">
    <property type="entry name" value="DEXSc_RecD-like"/>
    <property type="match status" value="1"/>
</dbReference>
<reference evidence="4 5" key="1">
    <citation type="journal article" date="2017" name="Nature">
        <title>Atmospheric trace gases support primary production in Antarctic desert surface soil.</title>
        <authorList>
            <person name="Ji M."/>
            <person name="Greening C."/>
            <person name="Vanwonterghem I."/>
            <person name="Carere C.R."/>
            <person name="Bay S.K."/>
            <person name="Steen J.A."/>
            <person name="Montgomery K."/>
            <person name="Lines T."/>
            <person name="Beardall J."/>
            <person name="van Dorst J."/>
            <person name="Snape I."/>
            <person name="Stott M.B."/>
            <person name="Hugenholtz P."/>
            <person name="Ferrari B.C."/>
        </authorList>
    </citation>
    <scope>NUCLEOTIDE SEQUENCE [LARGE SCALE GENOMIC DNA]</scope>
    <source>
        <strain evidence="4">RRmetagenome_bin12</strain>
    </source>
</reference>
<protein>
    <recommendedName>
        <fullName evidence="3">TrwC relaxase domain-containing protein</fullName>
    </recommendedName>
</protein>
<dbReference type="Pfam" id="PF13604">
    <property type="entry name" value="AAA_30"/>
    <property type="match status" value="1"/>
</dbReference>
<dbReference type="InterPro" id="IPR014862">
    <property type="entry name" value="TrwC"/>
</dbReference>
<organism evidence="4 5">
    <name type="scientific">Candidatus Aeolococcus gillhamiae</name>
    <dbReference type="NCBI Taxonomy" id="3127015"/>
    <lineage>
        <taxon>Bacteria</taxon>
        <taxon>Bacillati</taxon>
        <taxon>Candidatus Dormiibacterota</taxon>
        <taxon>Candidatus Dormibacteria</taxon>
        <taxon>Candidatus Aeolococcales</taxon>
        <taxon>Candidatus Aeolococcaceae</taxon>
        <taxon>Candidatus Aeolococcus</taxon>
    </lineage>
</organism>
<dbReference type="EMBL" id="QHBU01000035">
    <property type="protein sequence ID" value="PZR83456.1"/>
    <property type="molecule type" value="Genomic_DNA"/>
</dbReference>
<comment type="caution">
    <text evidence="4">The sequence shown here is derived from an EMBL/GenBank/DDBJ whole genome shotgun (WGS) entry which is preliminary data.</text>
</comment>
<evidence type="ECO:0000256" key="2">
    <source>
        <dbReference type="SAM" id="MobiDB-lite"/>
    </source>
</evidence>
<feature type="compositionally biased region" description="Basic and acidic residues" evidence="2">
    <location>
        <begin position="1149"/>
        <end position="1164"/>
    </location>
</feature>
<proteinExistence type="predicted"/>
<name>A0A2W5ZKR0_9BACT</name>
<dbReference type="AlphaFoldDB" id="A0A2W5ZKR0"/>
<dbReference type="CDD" id="cd18809">
    <property type="entry name" value="SF1_C_RecD"/>
    <property type="match status" value="1"/>
</dbReference>
<evidence type="ECO:0000256" key="1">
    <source>
        <dbReference type="SAM" id="Coils"/>
    </source>
</evidence>
<dbReference type="Gene3D" id="3.40.50.300">
    <property type="entry name" value="P-loop containing nucleotide triphosphate hydrolases"/>
    <property type="match status" value="2"/>
</dbReference>
<keyword evidence="1" id="KW-0175">Coiled coil</keyword>
<dbReference type="Proteomes" id="UP000248724">
    <property type="component" value="Unassembled WGS sequence"/>
</dbReference>
<sequence length="1176" mass="127542">MSMLNIGKLGHDAAEYYLETVASGVEDYYLHAGEAPGQWLGAGSHSLALRGEVSGDDLRRLLGGTHPASGEAVSHARGGRQRLPGYDLTFRAPKSVSLLFALGEGEVSRDVKTAHEAAVRAALGYLEREAAFGRRRGEGGMVPVRGEGFVAAAFQHRTSRAGDPLLHHHVLVANLVRDGQGGWGALDGRLLYTHAKTAGYLYQAELRAQLSRRLGVRWTPVMRGSAEIQGISAEVIRAFSRRRSEILARMAERGESSARAAQVATLDTRRAKDHEVQPEGLLPEWRSRAAALGLAPETIVGIVGRADKAPERPTDTEVAKALAELASPTGLTAHSSTFTRRDVVRALCERLGPAGDAAAVEAAADLFLANPAVLALRTTPVPGSRAVIRVASGRVVPAVPDECRFTTEEMLATEREVIEGCLERNARRHIARGEREVTLELDNGLYVVERRPAPASEAVVDAAVRARPSLSAEQREMVRCLTTSHDAVMVVRGHAGTGKTSALDACRQVWERSGRTVIGCALSGRAAAELQAGAGIESTTIERLLLDCVQYREQILPRGDAVLVVDEAGMVGTRLLGRVLTAAAKSDATVVLVGDDHQLPEIDAGGAYRGLCERLGAVELVDNRRQREEWERQALVLLREGRSDEALAAYVEHGRVVLGPSADCVRACLVADWWAAERSGGDNIMVALRRADVGELNERARALRVGAGEVSGPTLRLPTGEFAVGDRVVTTRNRRSLGVVNGSRGTLVAVDERQRTMTVHLDGRRPDEPGRVSVLPTEYLQAGHLRHGYAITGHKAQGMTADRAFVLGDEAIYREWGYVALSRGRTENRLYVVAGDLEPTDDSGHGRIPTTQSESLTLRLIQSALMKSSEQRLALDQFQNLAGRLPAAELAPPPIAPKDLDDAGLRAAAAAAERALTHREPFPDLAEPNLVDPGRTVAQLSEQQQSLTERRARLEATMENSRTRLARTEGVIARRRHGEERGWLQGDLSRGTRDIADIDRQLPQLETRIGAIRGDQLAVDSWYWRQADAARGWRELYDEACARIARRVQAAGAAPSIAGHAAPPASFSAQWEWWSSAVEVERSRLWEGPRSAASQTPAQPKRHGQSPTSLAVRPDVADVVGRVDAAEAAAERRRERQRERARRPGFGSDHGHPTGVHERQHAAEQEQTARAPRISP</sequence>
<evidence type="ECO:0000313" key="5">
    <source>
        <dbReference type="Proteomes" id="UP000248724"/>
    </source>
</evidence>
<dbReference type="SUPFAM" id="SSF55464">
    <property type="entry name" value="Origin of replication-binding domain, RBD-like"/>
    <property type="match status" value="1"/>
</dbReference>
<dbReference type="Gene3D" id="2.30.30.940">
    <property type="match status" value="1"/>
</dbReference>
<feature type="domain" description="TrwC relaxase" evidence="3">
    <location>
        <begin position="12"/>
        <end position="291"/>
    </location>
</feature>
<dbReference type="InterPro" id="IPR014059">
    <property type="entry name" value="TraI/TrwC_relax"/>
</dbReference>
<gene>
    <name evidence="4" type="ORF">DLM65_01955</name>
</gene>
<dbReference type="NCBIfam" id="TIGR02686">
    <property type="entry name" value="relax_trwC"/>
    <property type="match status" value="1"/>
</dbReference>
<dbReference type="Pfam" id="PF08751">
    <property type="entry name" value="TrwC"/>
    <property type="match status" value="1"/>
</dbReference>
<evidence type="ECO:0000313" key="4">
    <source>
        <dbReference type="EMBL" id="PZR83456.1"/>
    </source>
</evidence>
<feature type="compositionally biased region" description="Low complexity" evidence="2">
    <location>
        <begin position="1111"/>
        <end position="1128"/>
    </location>
</feature>
<dbReference type="NCBIfam" id="NF041492">
    <property type="entry name" value="MobF"/>
    <property type="match status" value="1"/>
</dbReference>
<dbReference type="SUPFAM" id="SSF52540">
    <property type="entry name" value="P-loop containing nucleoside triphosphate hydrolases"/>
    <property type="match status" value="2"/>
</dbReference>
<feature type="coiled-coil region" evidence="1">
    <location>
        <begin position="937"/>
        <end position="964"/>
    </location>
</feature>
<feature type="region of interest" description="Disordered" evidence="2">
    <location>
        <begin position="1087"/>
        <end position="1176"/>
    </location>
</feature>
<accession>A0A2W5ZKR0</accession>
<dbReference type="InterPro" id="IPR027417">
    <property type="entry name" value="P-loop_NTPase"/>
</dbReference>
<feature type="compositionally biased region" description="Basic and acidic residues" evidence="2">
    <location>
        <begin position="1129"/>
        <end position="1138"/>
    </location>
</feature>
<evidence type="ECO:0000259" key="3">
    <source>
        <dbReference type="Pfam" id="PF08751"/>
    </source>
</evidence>